<dbReference type="Pfam" id="PF02847">
    <property type="entry name" value="MA3"/>
    <property type="match status" value="1"/>
</dbReference>
<dbReference type="OrthoDB" id="361797at2759"/>
<dbReference type="InterPro" id="IPR050781">
    <property type="entry name" value="CWC22_splicing_factor"/>
</dbReference>
<keyword evidence="8" id="KW-1185">Reference proteome</keyword>
<dbReference type="STRING" id="1284197.S8BYN8"/>
<dbReference type="Gene3D" id="1.25.40.180">
    <property type="match status" value="1"/>
</dbReference>
<dbReference type="HOGENOM" id="CLU_006786_2_1_1"/>
<dbReference type="AlphaFoldDB" id="S8BYN8"/>
<dbReference type="SMART" id="SM00544">
    <property type="entry name" value="MA3"/>
    <property type="match status" value="1"/>
</dbReference>
<evidence type="ECO:0000256" key="4">
    <source>
        <dbReference type="SAM" id="Coils"/>
    </source>
</evidence>
<reference evidence="7 8" key="1">
    <citation type="journal article" date="2013" name="PLoS Genet.">
        <title>Genomic mechanisms accounting for the adaptation to parasitism in nematode-trapping fungi.</title>
        <authorList>
            <person name="Meerupati T."/>
            <person name="Andersson K.M."/>
            <person name="Friman E."/>
            <person name="Kumar D."/>
            <person name="Tunlid A."/>
            <person name="Ahren D."/>
        </authorList>
    </citation>
    <scope>NUCLEOTIDE SEQUENCE [LARGE SCALE GENOMIC DNA]</scope>
    <source>
        <strain evidence="7 8">CBS 200.50</strain>
    </source>
</reference>
<proteinExistence type="inferred from homology"/>
<feature type="compositionally biased region" description="Acidic residues" evidence="5">
    <location>
        <begin position="207"/>
        <end position="249"/>
    </location>
</feature>
<evidence type="ECO:0000313" key="7">
    <source>
        <dbReference type="EMBL" id="EPS44598.1"/>
    </source>
</evidence>
<accession>S8BYN8</accession>
<comment type="caution">
    <text evidence="7">The sequence shown here is derived from an EMBL/GenBank/DDBJ whole genome shotgun (WGS) entry which is preliminary data.</text>
</comment>
<feature type="compositionally biased region" description="Polar residues" evidence="5">
    <location>
        <begin position="21"/>
        <end position="34"/>
    </location>
</feature>
<feature type="domain" description="MI" evidence="6">
    <location>
        <begin position="622"/>
        <end position="757"/>
    </location>
</feature>
<gene>
    <name evidence="7" type="ORF">H072_1411</name>
</gene>
<evidence type="ECO:0000313" key="8">
    <source>
        <dbReference type="Proteomes" id="UP000015100"/>
    </source>
</evidence>
<protein>
    <recommendedName>
        <fullName evidence="6">MI domain-containing protein</fullName>
    </recommendedName>
</protein>
<comment type="subcellular location">
    <subcellularLocation>
        <location evidence="1">Nucleus</location>
        <location evidence="1">Nucleolus</location>
    </subcellularLocation>
</comment>
<dbReference type="SUPFAM" id="SSF48371">
    <property type="entry name" value="ARM repeat"/>
    <property type="match status" value="1"/>
</dbReference>
<dbReference type="GO" id="GO:0005730">
    <property type="term" value="C:nucleolus"/>
    <property type="evidence" value="ECO:0007669"/>
    <property type="project" value="UniProtKB-SubCell"/>
</dbReference>
<organism evidence="7 8">
    <name type="scientific">Dactylellina haptotyla (strain CBS 200.50)</name>
    <name type="common">Nematode-trapping fungus</name>
    <name type="synonym">Monacrosporium haptotylum</name>
    <dbReference type="NCBI Taxonomy" id="1284197"/>
    <lineage>
        <taxon>Eukaryota</taxon>
        <taxon>Fungi</taxon>
        <taxon>Dikarya</taxon>
        <taxon>Ascomycota</taxon>
        <taxon>Pezizomycotina</taxon>
        <taxon>Orbiliomycetes</taxon>
        <taxon>Orbiliales</taxon>
        <taxon>Orbiliaceae</taxon>
        <taxon>Dactylellina</taxon>
    </lineage>
</organism>
<keyword evidence="3" id="KW-0539">Nucleus</keyword>
<dbReference type="GO" id="GO:0003723">
    <property type="term" value="F:RNA binding"/>
    <property type="evidence" value="ECO:0007669"/>
    <property type="project" value="InterPro"/>
</dbReference>
<comment type="similarity">
    <text evidence="2">Belongs to the CWC22 family.</text>
</comment>
<keyword evidence="4" id="KW-0175">Coiled coil</keyword>
<sequence>MKVKPKLPKSLLDQLQDKGDTNSGSKQSLKNTTARNRKDRRKQERLQKKHVRRDNSNFSRRQNDPSDSESSEDEPTIIHHAKKVAVEPPKPKPPTDEARTKPSNDTKPKRADAPPKQTIRRAVAEKLEEDDAEIAALEKKLNMKSKKLPSGFKEDNLDWLLDGLEPEDEDEDEDRRYLAEKRGTKRKRGGPEPDHDMSGSESADTSSEIDEESEDSEDDMLGDSELSGSEDDDGETDQDEDVDMEDADGDWSGFSSDDGEEDKPVAQVRASKPDPTKPAIPAGQPAKYIPPAQRRKLDEVPTDDVLRKKIQGQVNRLTEPGMLQIVKSIEELYRDHPRQSVTSLLTSLVLASISNEVNTRETFFTLYGGFVAALYKILGTDFGAYFVQSLVEEFDKCYEDALKISDAAELSSINSSKKQVNDFVSLLAELYNFSVIGSSLIFDLIRIFVSGVSELNAELLLKVVRSSGPQLRQDDPSAIKDIVSMLNASVAKVGTDKLSTRFKFMIETLTNLKNNKARKANDSSVVASEAIVRMKKTLGSLNSRSLRASEPLRPTLRDIRDVDKKGKWWLVGASWRNNMAEENDTKAADGKEEVRSPNMAAEFQDDITNYLQLAREQRMNTDIRRAVFVAIMSAEDYMDAREKLFKLRLKRNQEREIPHVLLHCCGNEAQYNPYYTLIAQQLCSAHSLRMTFQFSLWEVFRKMGEEDDMNRGDSDMLDNDDEDDKMPLRKIVNLAKLYGYLVAHGALTLMIFKTLQLVSLQSGTKNFLEIFFITVFSEIRERYPKSSSKRELRARELFKGVAENPSLAKGLEYFLKKHVAGSDIINGKKEREAVRQGCAVAESVLRMVILDGTDGV</sequence>
<feature type="region of interest" description="Disordered" evidence="5">
    <location>
        <begin position="163"/>
        <end position="287"/>
    </location>
</feature>
<dbReference type="PANTHER" id="PTHR18034:SF4">
    <property type="entry name" value="NUCLEOLAR MIF4G DOMAIN-CONTAINING PROTEIN 1"/>
    <property type="match status" value="1"/>
</dbReference>
<dbReference type="OMA" id="FMVDILN"/>
<dbReference type="GO" id="GO:0042274">
    <property type="term" value="P:ribosomal small subunit biogenesis"/>
    <property type="evidence" value="ECO:0007669"/>
    <property type="project" value="TreeGrafter"/>
</dbReference>
<dbReference type="InterPro" id="IPR003890">
    <property type="entry name" value="MIF4G-like_typ-3"/>
</dbReference>
<dbReference type="EMBL" id="AQGS01000041">
    <property type="protein sequence ID" value="EPS44598.1"/>
    <property type="molecule type" value="Genomic_DNA"/>
</dbReference>
<name>S8BYN8_DACHA</name>
<evidence type="ECO:0000256" key="3">
    <source>
        <dbReference type="ARBA" id="ARBA00023242"/>
    </source>
</evidence>
<feature type="compositionally biased region" description="Acidic residues" evidence="5">
    <location>
        <begin position="164"/>
        <end position="173"/>
    </location>
</feature>
<evidence type="ECO:0000256" key="2">
    <source>
        <dbReference type="ARBA" id="ARBA00006856"/>
    </source>
</evidence>
<dbReference type="PROSITE" id="PS51366">
    <property type="entry name" value="MI"/>
    <property type="match status" value="1"/>
</dbReference>
<dbReference type="Proteomes" id="UP000015100">
    <property type="component" value="Unassembled WGS sequence"/>
</dbReference>
<feature type="compositionally biased region" description="Acidic residues" evidence="5">
    <location>
        <begin position="66"/>
        <end position="75"/>
    </location>
</feature>
<feature type="compositionally biased region" description="Basic and acidic residues" evidence="5">
    <location>
        <begin position="189"/>
        <end position="198"/>
    </location>
</feature>
<evidence type="ECO:0000256" key="1">
    <source>
        <dbReference type="ARBA" id="ARBA00004604"/>
    </source>
</evidence>
<dbReference type="PANTHER" id="PTHR18034">
    <property type="entry name" value="CELL CYCLE CONTROL PROTEIN CWF22-RELATED"/>
    <property type="match status" value="1"/>
</dbReference>
<evidence type="ECO:0000256" key="5">
    <source>
        <dbReference type="SAM" id="MobiDB-lite"/>
    </source>
</evidence>
<dbReference type="InterPro" id="IPR016024">
    <property type="entry name" value="ARM-type_fold"/>
</dbReference>
<feature type="coiled-coil region" evidence="4">
    <location>
        <begin position="120"/>
        <end position="147"/>
    </location>
</feature>
<dbReference type="SMART" id="SM00543">
    <property type="entry name" value="MIF4G"/>
    <property type="match status" value="1"/>
</dbReference>
<feature type="region of interest" description="Disordered" evidence="5">
    <location>
        <begin position="1"/>
        <end position="118"/>
    </location>
</feature>
<feature type="compositionally biased region" description="Basic and acidic residues" evidence="5">
    <location>
        <begin position="89"/>
        <end position="113"/>
    </location>
</feature>
<dbReference type="eggNOG" id="KOG2141">
    <property type="taxonomic scope" value="Eukaryota"/>
</dbReference>
<dbReference type="Pfam" id="PF02854">
    <property type="entry name" value="MIF4G"/>
    <property type="match status" value="1"/>
</dbReference>
<reference evidence="8" key="2">
    <citation type="submission" date="2013-04" db="EMBL/GenBank/DDBJ databases">
        <title>Genomic mechanisms accounting for the adaptation to parasitism in nematode-trapping fungi.</title>
        <authorList>
            <person name="Ahren D.G."/>
        </authorList>
    </citation>
    <scope>NUCLEOTIDE SEQUENCE [LARGE SCALE GENOMIC DNA]</scope>
    <source>
        <strain evidence="8">CBS 200.50</strain>
    </source>
</reference>
<dbReference type="InterPro" id="IPR003891">
    <property type="entry name" value="Initiation_fac_eIF4g_MI"/>
</dbReference>
<evidence type="ECO:0000259" key="6">
    <source>
        <dbReference type="PROSITE" id="PS51366"/>
    </source>
</evidence>